<dbReference type="Gene3D" id="3.90.1210.10">
    <property type="entry name" value="Antifreeze-like/N-acetylneuraminic acid synthase C-terminal domain"/>
    <property type="match status" value="1"/>
</dbReference>
<gene>
    <name evidence="2" type="ORF">H9L22_11205</name>
</gene>
<dbReference type="KEGG" id="tdf:H9L22_11205"/>
<evidence type="ECO:0000313" key="2">
    <source>
        <dbReference type="EMBL" id="QNP54866.1"/>
    </source>
</evidence>
<feature type="domain" description="SAF" evidence="1">
    <location>
        <begin position="42"/>
        <end position="104"/>
    </location>
</feature>
<evidence type="ECO:0000313" key="3">
    <source>
        <dbReference type="Proteomes" id="UP000516117"/>
    </source>
</evidence>
<dbReference type="Pfam" id="PF08666">
    <property type="entry name" value="SAF"/>
    <property type="match status" value="1"/>
</dbReference>
<sequence>MRRITESLVSFVSWHRRAVGALLAVLAVLTLGHSLALGPPTTAVVMVTAPIAAGSEIRDGDVAVRDLPTAALPEAAFTDRADVVGQTAAVSLPHGTILQPTLLTTTTQPESGRAVVPISVRDPTLRDLLRAGDVISLVASGGEFVEVVCSDARVLTIPAREASGSAVALATGSRNGLILVDVPAPDAGLVAALGQDGQLGVVIGRL</sequence>
<dbReference type="RefSeq" id="WP_187720002.1">
    <property type="nucleotide sequence ID" value="NZ_BAABBL010000004.1"/>
</dbReference>
<dbReference type="EMBL" id="CP060789">
    <property type="protein sequence ID" value="QNP54866.1"/>
    <property type="molecule type" value="Genomic_DNA"/>
</dbReference>
<evidence type="ECO:0000259" key="1">
    <source>
        <dbReference type="SMART" id="SM00858"/>
    </source>
</evidence>
<dbReference type="SMART" id="SM00858">
    <property type="entry name" value="SAF"/>
    <property type="match status" value="1"/>
</dbReference>
<dbReference type="Proteomes" id="UP000516117">
    <property type="component" value="Chromosome"/>
</dbReference>
<dbReference type="AlphaFoldDB" id="A0A7H0H2V0"/>
<proteinExistence type="predicted"/>
<keyword evidence="3" id="KW-1185">Reference proteome</keyword>
<reference evidence="2 3" key="1">
    <citation type="submission" date="2020-08" db="EMBL/GenBank/DDBJ databases">
        <title>Genome sequence of Tessaracoccus defluvii JCM 17540T.</title>
        <authorList>
            <person name="Hyun D.-W."/>
            <person name="Bae J.-W."/>
        </authorList>
    </citation>
    <scope>NUCLEOTIDE SEQUENCE [LARGE SCALE GENOMIC DNA]</scope>
    <source>
        <strain evidence="2 3">JCM 17540</strain>
    </source>
</reference>
<name>A0A7H0H2V0_9ACTN</name>
<accession>A0A7H0H2V0</accession>
<dbReference type="InterPro" id="IPR013974">
    <property type="entry name" value="SAF"/>
</dbReference>
<protein>
    <submittedName>
        <fullName evidence="2">SAF domain-containing protein</fullName>
    </submittedName>
</protein>
<dbReference type="CDD" id="cd11614">
    <property type="entry name" value="SAF_CpaB_FlgA_like"/>
    <property type="match status" value="1"/>
</dbReference>
<organism evidence="2 3">
    <name type="scientific">Tessaracoccus defluvii</name>
    <dbReference type="NCBI Taxonomy" id="1285901"/>
    <lineage>
        <taxon>Bacteria</taxon>
        <taxon>Bacillati</taxon>
        <taxon>Actinomycetota</taxon>
        <taxon>Actinomycetes</taxon>
        <taxon>Propionibacteriales</taxon>
        <taxon>Propionibacteriaceae</taxon>
        <taxon>Tessaracoccus</taxon>
    </lineage>
</organism>